<evidence type="ECO:0000256" key="1">
    <source>
        <dbReference type="ARBA" id="ARBA00022737"/>
    </source>
</evidence>
<dbReference type="Pfam" id="PF13431">
    <property type="entry name" value="TPR_17"/>
    <property type="match status" value="1"/>
</dbReference>
<protein>
    <submittedName>
        <fullName evidence="3">Uncharacterized protein</fullName>
    </submittedName>
</protein>
<dbReference type="InterPro" id="IPR013105">
    <property type="entry name" value="TPR_2"/>
</dbReference>
<gene>
    <name evidence="3" type="ORF">S01H1_04267</name>
</gene>
<dbReference type="Pfam" id="PF07719">
    <property type="entry name" value="TPR_2"/>
    <property type="match status" value="1"/>
</dbReference>
<keyword evidence="2" id="KW-0802">TPR repeat</keyword>
<dbReference type="InterPro" id="IPR011990">
    <property type="entry name" value="TPR-like_helical_dom_sf"/>
</dbReference>
<name>X0U4Y1_9ZZZZ</name>
<dbReference type="EMBL" id="BARS01002263">
    <property type="protein sequence ID" value="GAF83525.1"/>
    <property type="molecule type" value="Genomic_DNA"/>
</dbReference>
<evidence type="ECO:0000256" key="2">
    <source>
        <dbReference type="ARBA" id="ARBA00022803"/>
    </source>
</evidence>
<organism evidence="3">
    <name type="scientific">marine sediment metagenome</name>
    <dbReference type="NCBI Taxonomy" id="412755"/>
    <lineage>
        <taxon>unclassified sequences</taxon>
        <taxon>metagenomes</taxon>
        <taxon>ecological metagenomes</taxon>
    </lineage>
</organism>
<feature type="non-terminal residue" evidence="3">
    <location>
        <position position="1"/>
    </location>
</feature>
<dbReference type="InterPro" id="IPR019734">
    <property type="entry name" value="TPR_rpt"/>
</dbReference>
<dbReference type="SUPFAM" id="SSF48452">
    <property type="entry name" value="TPR-like"/>
    <property type="match status" value="1"/>
</dbReference>
<dbReference type="PANTHER" id="PTHR44998:SF1">
    <property type="entry name" value="UDP-N-ACETYLGLUCOSAMINE--PEPTIDE N-ACETYLGLUCOSAMINYLTRANSFERASE 110 KDA SUBUNIT"/>
    <property type="match status" value="1"/>
</dbReference>
<sequence length="106" mass="12247">EYYSKAMRLQPNRVPAYNNLGEILLKQGRVDEAMKVCHRGLLYVPDSPILHCNLGVLLQKQGRRDEAIREVRTALELDPNSAEIRRVLQVILNKRSYPSTKTPEYK</sequence>
<dbReference type="AlphaFoldDB" id="X0U4Y1"/>
<comment type="caution">
    <text evidence="3">The sequence shown here is derived from an EMBL/GenBank/DDBJ whole genome shotgun (WGS) entry which is preliminary data.</text>
</comment>
<dbReference type="GO" id="GO:0016757">
    <property type="term" value="F:glycosyltransferase activity"/>
    <property type="evidence" value="ECO:0007669"/>
    <property type="project" value="TreeGrafter"/>
</dbReference>
<dbReference type="SMART" id="SM00028">
    <property type="entry name" value="TPR"/>
    <property type="match status" value="2"/>
</dbReference>
<dbReference type="PROSITE" id="PS50005">
    <property type="entry name" value="TPR"/>
    <property type="match status" value="2"/>
</dbReference>
<dbReference type="GO" id="GO:0006493">
    <property type="term" value="P:protein O-linked glycosylation"/>
    <property type="evidence" value="ECO:0007669"/>
    <property type="project" value="TreeGrafter"/>
</dbReference>
<reference evidence="3" key="1">
    <citation type="journal article" date="2014" name="Front. Microbiol.">
        <title>High frequency of phylogenetically diverse reductive dehalogenase-homologous genes in deep subseafloor sedimentary metagenomes.</title>
        <authorList>
            <person name="Kawai M."/>
            <person name="Futagami T."/>
            <person name="Toyoda A."/>
            <person name="Takaki Y."/>
            <person name="Nishi S."/>
            <person name="Hori S."/>
            <person name="Arai W."/>
            <person name="Tsubouchi T."/>
            <person name="Morono Y."/>
            <person name="Uchiyama I."/>
            <person name="Ito T."/>
            <person name="Fujiyama A."/>
            <person name="Inagaki F."/>
            <person name="Takami H."/>
        </authorList>
    </citation>
    <scope>NUCLEOTIDE SEQUENCE</scope>
    <source>
        <strain evidence="3">Expedition CK06-06</strain>
    </source>
</reference>
<dbReference type="Gene3D" id="1.25.40.10">
    <property type="entry name" value="Tetratricopeptide repeat domain"/>
    <property type="match status" value="1"/>
</dbReference>
<accession>X0U4Y1</accession>
<proteinExistence type="predicted"/>
<dbReference type="PANTHER" id="PTHR44998">
    <property type="match status" value="1"/>
</dbReference>
<evidence type="ECO:0000313" key="3">
    <source>
        <dbReference type="EMBL" id="GAF83525.1"/>
    </source>
</evidence>
<keyword evidence="1" id="KW-0677">Repeat</keyword>